<dbReference type="EMBL" id="CM000780">
    <property type="protein sequence ID" value="AQK48305.1"/>
    <property type="molecule type" value="Genomic_DNA"/>
</dbReference>
<name>B6UGI2_MAIZE</name>
<evidence type="ECO:0000313" key="3">
    <source>
        <dbReference type="EnsemblPlants" id="Zm00001eb164850_P002"/>
    </source>
</evidence>
<keyword evidence="5" id="KW-1267">Proteomics identification</keyword>
<dbReference type="EMBL" id="EU976347">
    <property type="protein sequence ID" value="ACG48465.1"/>
    <property type="molecule type" value="mRNA"/>
</dbReference>
<reference evidence="3" key="5">
    <citation type="submission" date="2021-05" db="UniProtKB">
        <authorList>
            <consortium name="EnsemblPlants"/>
        </authorList>
    </citation>
    <scope>IDENTIFICATION</scope>
    <source>
        <strain evidence="3">cv. B73</strain>
    </source>
</reference>
<dbReference type="Gramene" id="Zm00001eb164850_T002">
    <property type="protein sequence ID" value="Zm00001eb164850_P002"/>
    <property type="gene ID" value="Zm00001eb164850"/>
</dbReference>
<keyword evidence="4" id="KW-1185">Reference proteome</keyword>
<dbReference type="ExpressionAtlas" id="B6UGI2">
    <property type="expression patterns" value="baseline and differential"/>
</dbReference>
<evidence type="ECO:0000313" key="1">
    <source>
        <dbReference type="EMBL" id="ACG48465.1"/>
    </source>
</evidence>
<proteinExistence type="evidence at protein level"/>
<organism evidence="1">
    <name type="scientific">Zea mays</name>
    <name type="common">Maize</name>
    <dbReference type="NCBI Taxonomy" id="4577"/>
    <lineage>
        <taxon>Eukaryota</taxon>
        <taxon>Viridiplantae</taxon>
        <taxon>Streptophyta</taxon>
        <taxon>Embryophyta</taxon>
        <taxon>Tracheophyta</taxon>
        <taxon>Spermatophyta</taxon>
        <taxon>Magnoliopsida</taxon>
        <taxon>Liliopsida</taxon>
        <taxon>Poales</taxon>
        <taxon>Poaceae</taxon>
        <taxon>PACMAD clade</taxon>
        <taxon>Panicoideae</taxon>
        <taxon>Andropogonodae</taxon>
        <taxon>Andropogoneae</taxon>
        <taxon>Tripsacinae</taxon>
        <taxon>Zea</taxon>
    </lineage>
</organism>
<reference evidence="3" key="4">
    <citation type="submission" date="2019-07" db="EMBL/GenBank/DDBJ databases">
        <authorList>
            <person name="Seetharam A."/>
            <person name="Woodhouse M."/>
            <person name="Cannon E."/>
        </authorList>
    </citation>
    <scope>NUCLEOTIDE SEQUENCE [LARGE SCALE GENOMIC DNA]</scope>
    <source>
        <strain evidence="3">cv. B73</strain>
    </source>
</reference>
<reference evidence="2" key="3">
    <citation type="submission" date="2015-12" db="EMBL/GenBank/DDBJ databases">
        <title>Update maize B73 reference genome by single molecule sequencing technologies.</title>
        <authorList>
            <consortium name="Maize Genome Sequencing Project"/>
            <person name="Ware D."/>
        </authorList>
    </citation>
    <scope>NUCLEOTIDE SEQUENCE</scope>
    <source>
        <tissue evidence="2">Seedling</tissue>
    </source>
</reference>
<sequence>MSSSLVKTNNATQAVCAAALCIVLVIMSSTAISAIQEIETLCDPVTNGVCDELGACGRECQAKAAKHKQSVTKITCERNVNPVECCCTFVARVASHV</sequence>
<dbReference type="EnsemblPlants" id="Zm00001eb164850_T002">
    <property type="protein sequence ID" value="Zm00001eb164850_P002"/>
    <property type="gene ID" value="Zm00001eb164850"/>
</dbReference>
<accession>B6UGI2</accession>
<reference evidence="1" key="1">
    <citation type="journal article" date="2009" name="Plant Mol. Biol.">
        <title>Insights into corn genes derived from large-scale cDNA sequencing.</title>
        <authorList>
            <person name="Alexandrov N.N."/>
            <person name="Brover V.V."/>
            <person name="Freidin S."/>
            <person name="Troukhan M.E."/>
            <person name="Tatarinova T.V."/>
            <person name="Zhang H."/>
            <person name="Swaller T.J."/>
            <person name="Lu Y.P."/>
            <person name="Bouck J."/>
            <person name="Flavell R.B."/>
            <person name="Feldmann K.A."/>
        </authorList>
    </citation>
    <scope>NUCLEOTIDE SEQUENCE</scope>
</reference>
<evidence type="ECO:0000313" key="2">
    <source>
        <dbReference type="EMBL" id="AQK48305.1"/>
    </source>
</evidence>
<evidence type="ECO:0007829" key="5">
    <source>
        <dbReference type="PeptideAtlas" id="B6UGI2"/>
    </source>
</evidence>
<protein>
    <submittedName>
        <fullName evidence="1 3">Uncharacterized protein</fullName>
    </submittedName>
</protein>
<gene>
    <name evidence="3" type="primary">LOC100279016</name>
    <name evidence="2" type="ORF">ZEAMMB73_Zm00001d048633</name>
</gene>
<dbReference type="Proteomes" id="UP000007305">
    <property type="component" value="Chromosome 4"/>
</dbReference>
<dbReference type="KEGG" id="zma:100279016"/>
<evidence type="ECO:0000313" key="4">
    <source>
        <dbReference type="Proteomes" id="UP000007305"/>
    </source>
</evidence>
<dbReference type="AlphaFoldDB" id="B6UGI2"/>
<reference evidence="4" key="2">
    <citation type="journal article" date="2009" name="Science">
        <title>The B73 maize genome: complexity, diversity, and dynamics.</title>
        <authorList>
            <person name="Schnable P.S."/>
            <person name="Ware D."/>
            <person name="Fulton R.S."/>
            <person name="Stein J.C."/>
            <person name="Wei F."/>
            <person name="Pasternak S."/>
            <person name="Liang C."/>
            <person name="Zhang J."/>
            <person name="Fulton L."/>
            <person name="Graves T.A."/>
            <person name="Minx P."/>
            <person name="Reily A.D."/>
            <person name="Courtney L."/>
            <person name="Kruchowski S.S."/>
            <person name="Tomlinson C."/>
            <person name="Strong C."/>
            <person name="Delehaunty K."/>
            <person name="Fronick C."/>
            <person name="Courtney B."/>
            <person name="Rock S.M."/>
            <person name="Belter E."/>
            <person name="Du F."/>
            <person name="Kim K."/>
            <person name="Abbott R.M."/>
            <person name="Cotton M."/>
            <person name="Levy A."/>
            <person name="Marchetto P."/>
            <person name="Ochoa K."/>
            <person name="Jackson S.M."/>
            <person name="Gillam B."/>
            <person name="Chen W."/>
            <person name="Yan L."/>
            <person name="Higginbotham J."/>
            <person name="Cardenas M."/>
            <person name="Waligorski J."/>
            <person name="Applebaum E."/>
            <person name="Phelps L."/>
            <person name="Falcone J."/>
            <person name="Kanchi K."/>
            <person name="Thane T."/>
            <person name="Scimone A."/>
            <person name="Thane N."/>
            <person name="Henke J."/>
            <person name="Wang T."/>
            <person name="Ruppert J."/>
            <person name="Shah N."/>
            <person name="Rotter K."/>
            <person name="Hodges J."/>
            <person name="Ingenthron E."/>
            <person name="Cordes M."/>
            <person name="Kohlberg S."/>
            <person name="Sgro J."/>
            <person name="Delgado B."/>
            <person name="Mead K."/>
            <person name="Chinwalla A."/>
            <person name="Leonard S."/>
            <person name="Crouse K."/>
            <person name="Collura K."/>
            <person name="Kudrna D."/>
            <person name="Currie J."/>
            <person name="He R."/>
            <person name="Angelova A."/>
            <person name="Rajasekar S."/>
            <person name="Mueller T."/>
            <person name="Lomeli R."/>
            <person name="Scara G."/>
            <person name="Ko A."/>
            <person name="Delaney K."/>
            <person name="Wissotski M."/>
            <person name="Lopez G."/>
            <person name="Campos D."/>
            <person name="Braidotti M."/>
            <person name="Ashley E."/>
            <person name="Golser W."/>
            <person name="Kim H."/>
            <person name="Lee S."/>
            <person name="Lin J."/>
            <person name="Dujmic Z."/>
            <person name="Kim W."/>
            <person name="Talag J."/>
            <person name="Zuccolo A."/>
            <person name="Fan C."/>
            <person name="Sebastian A."/>
            <person name="Kramer M."/>
            <person name="Spiegel L."/>
            <person name="Nascimento L."/>
            <person name="Zutavern T."/>
            <person name="Miller B."/>
            <person name="Ambroise C."/>
            <person name="Muller S."/>
            <person name="Spooner W."/>
            <person name="Narechania A."/>
            <person name="Ren L."/>
            <person name="Wei S."/>
            <person name="Kumari S."/>
            <person name="Faga B."/>
            <person name="Levy M.J."/>
            <person name="McMahan L."/>
            <person name="Van Buren P."/>
            <person name="Vaughn M.W."/>
            <person name="Ying K."/>
            <person name="Yeh C.-T."/>
            <person name="Emrich S.J."/>
            <person name="Jia Y."/>
            <person name="Kalyanaraman A."/>
            <person name="Hsia A.-P."/>
            <person name="Barbazuk W.B."/>
            <person name="Baucom R.S."/>
            <person name="Brutnell T.P."/>
            <person name="Carpita N.C."/>
            <person name="Chaparro C."/>
            <person name="Chia J.-M."/>
            <person name="Deragon J.-M."/>
            <person name="Estill J.C."/>
            <person name="Fu Y."/>
            <person name="Jeddeloh J.A."/>
            <person name="Han Y."/>
            <person name="Lee H."/>
            <person name="Li P."/>
            <person name="Lisch D.R."/>
            <person name="Liu S."/>
            <person name="Liu Z."/>
            <person name="Nagel D.H."/>
            <person name="McCann M.C."/>
            <person name="SanMiguel P."/>
            <person name="Myers A.M."/>
            <person name="Nettleton D."/>
            <person name="Nguyen J."/>
            <person name="Penning B.W."/>
            <person name="Ponnala L."/>
            <person name="Schneider K.L."/>
            <person name="Schwartz D.C."/>
            <person name="Sharma A."/>
            <person name="Soderlund C."/>
            <person name="Springer N.M."/>
            <person name="Sun Q."/>
            <person name="Wang H."/>
            <person name="Waterman M."/>
            <person name="Westerman R."/>
            <person name="Wolfgruber T.K."/>
            <person name="Yang L."/>
            <person name="Yu Y."/>
            <person name="Zhang L."/>
            <person name="Zhou S."/>
            <person name="Zhu Q."/>
            <person name="Bennetzen J.L."/>
            <person name="Dawe R.K."/>
            <person name="Jiang J."/>
            <person name="Jiang N."/>
            <person name="Presting G.G."/>
            <person name="Wessler S.R."/>
            <person name="Aluru S."/>
            <person name="Martienssen R.A."/>
            <person name="Clifton S.W."/>
            <person name="McCombie W.R."/>
            <person name="Wing R.A."/>
            <person name="Wilson R.K."/>
        </authorList>
    </citation>
    <scope>NUCLEOTIDE SEQUENCE [LARGE SCALE GENOMIC DNA]</scope>
    <source>
        <strain evidence="4">cv. B73</strain>
    </source>
</reference>
<dbReference type="RefSeq" id="NP_001145556.1">
    <property type="nucleotide sequence ID" value="NM_001152084.1"/>
</dbReference>
<dbReference type="GeneID" id="100279016"/>